<proteinExistence type="predicted"/>
<accession>A0ABT4LC92</accession>
<gene>
    <name evidence="1" type="ORF">O0955_16150</name>
</gene>
<reference evidence="1" key="1">
    <citation type="submission" date="2022-12" db="EMBL/GenBank/DDBJ databases">
        <title>Genome sequence of HCMS5-2.</title>
        <authorList>
            <person name="Woo H."/>
        </authorList>
    </citation>
    <scope>NUCLEOTIDE SEQUENCE</scope>
    <source>
        <strain evidence="1">HCMS5-2</strain>
    </source>
</reference>
<dbReference type="Proteomes" id="UP001144347">
    <property type="component" value="Unassembled WGS sequence"/>
</dbReference>
<sequence length="59" mass="6447">MKKIYPNMGDEDALALGGLEGTPAYNAYKLAEPYKVGQMFLANSEYRDGPKGSKCSTKQ</sequence>
<evidence type="ECO:0000313" key="2">
    <source>
        <dbReference type="Proteomes" id="UP001144347"/>
    </source>
</evidence>
<dbReference type="RefSeq" id="WP_269428592.1">
    <property type="nucleotide sequence ID" value="NZ_JAPWGM010000006.1"/>
</dbReference>
<evidence type="ECO:0000313" key="1">
    <source>
        <dbReference type="EMBL" id="MCZ4245541.1"/>
    </source>
</evidence>
<protein>
    <submittedName>
        <fullName evidence="1">Uncharacterized protein</fullName>
    </submittedName>
</protein>
<dbReference type="EMBL" id="JAPWGM010000006">
    <property type="protein sequence ID" value="MCZ4245541.1"/>
    <property type="molecule type" value="Genomic_DNA"/>
</dbReference>
<organism evidence="1 2">
    <name type="scientific">Pedobacter punctiformis</name>
    <dbReference type="NCBI Taxonomy" id="3004097"/>
    <lineage>
        <taxon>Bacteria</taxon>
        <taxon>Pseudomonadati</taxon>
        <taxon>Bacteroidota</taxon>
        <taxon>Sphingobacteriia</taxon>
        <taxon>Sphingobacteriales</taxon>
        <taxon>Sphingobacteriaceae</taxon>
        <taxon>Pedobacter</taxon>
    </lineage>
</organism>
<keyword evidence="2" id="KW-1185">Reference proteome</keyword>
<name>A0ABT4LC92_9SPHI</name>
<comment type="caution">
    <text evidence="1">The sequence shown here is derived from an EMBL/GenBank/DDBJ whole genome shotgun (WGS) entry which is preliminary data.</text>
</comment>